<organism evidence="1 2">
    <name type="scientific">Streptomyces lunalinharesii</name>
    <dbReference type="NCBI Taxonomy" id="333384"/>
    <lineage>
        <taxon>Bacteria</taxon>
        <taxon>Bacillati</taxon>
        <taxon>Actinomycetota</taxon>
        <taxon>Actinomycetes</taxon>
        <taxon>Kitasatosporales</taxon>
        <taxon>Streptomycetaceae</taxon>
        <taxon>Streptomyces</taxon>
    </lineage>
</organism>
<dbReference type="Proteomes" id="UP001500994">
    <property type="component" value="Unassembled WGS sequence"/>
</dbReference>
<keyword evidence="2" id="KW-1185">Reference proteome</keyword>
<evidence type="ECO:0000313" key="2">
    <source>
        <dbReference type="Proteomes" id="UP001500994"/>
    </source>
</evidence>
<evidence type="ECO:0000313" key="1">
    <source>
        <dbReference type="EMBL" id="GAA2679927.1"/>
    </source>
</evidence>
<protein>
    <submittedName>
        <fullName evidence="1">Uncharacterized protein</fullName>
    </submittedName>
</protein>
<proteinExistence type="predicted"/>
<accession>A0ABP6F4S3</accession>
<name>A0ABP6F4S3_9ACTN</name>
<comment type="caution">
    <text evidence="1">The sequence shown here is derived from an EMBL/GenBank/DDBJ whole genome shotgun (WGS) entry which is preliminary data.</text>
</comment>
<gene>
    <name evidence="1" type="ORF">GCM10009864_60310</name>
</gene>
<sequence>MGPGHASAGTQLECGQAGFVLAESRGEQYVQVRLRFIRAWRRLVHGNTTTPADGRGPSAGVVPSTGAFGTVAAHAGQ</sequence>
<reference evidence="2" key="1">
    <citation type="journal article" date="2019" name="Int. J. Syst. Evol. Microbiol.">
        <title>The Global Catalogue of Microorganisms (GCM) 10K type strain sequencing project: providing services to taxonomists for standard genome sequencing and annotation.</title>
        <authorList>
            <consortium name="The Broad Institute Genomics Platform"/>
            <consortium name="The Broad Institute Genome Sequencing Center for Infectious Disease"/>
            <person name="Wu L."/>
            <person name="Ma J."/>
        </authorList>
    </citation>
    <scope>NUCLEOTIDE SEQUENCE [LARGE SCALE GENOMIC DNA]</scope>
    <source>
        <strain evidence="2">JCM 16374</strain>
    </source>
</reference>
<dbReference type="EMBL" id="BAAARK010000025">
    <property type="protein sequence ID" value="GAA2679927.1"/>
    <property type="molecule type" value="Genomic_DNA"/>
</dbReference>